<gene>
    <name evidence="5" type="ORF">H9631_21675</name>
</gene>
<accession>A0ABR8VSC7</accession>
<keyword evidence="1" id="KW-0285">Flavoprotein</keyword>
<evidence type="ECO:0000256" key="2">
    <source>
        <dbReference type="ARBA" id="ARBA00022643"/>
    </source>
</evidence>
<evidence type="ECO:0000313" key="5">
    <source>
        <dbReference type="EMBL" id="MBD8007653.1"/>
    </source>
</evidence>
<reference evidence="5 6" key="1">
    <citation type="submission" date="2020-08" db="EMBL/GenBank/DDBJ databases">
        <title>A Genomic Blueprint of the Chicken Gut Microbiome.</title>
        <authorList>
            <person name="Gilroy R."/>
            <person name="Ravi A."/>
            <person name="Getino M."/>
            <person name="Pursley I."/>
            <person name="Horton D.L."/>
            <person name="Alikhan N.-F."/>
            <person name="Baker D."/>
            <person name="Gharbi K."/>
            <person name="Hall N."/>
            <person name="Watson M."/>
            <person name="Adriaenssens E.M."/>
            <person name="Foster-Nyarko E."/>
            <person name="Jarju S."/>
            <person name="Secka A."/>
            <person name="Antonio M."/>
            <person name="Oren A."/>
            <person name="Chaudhuri R."/>
            <person name="La Ragione R.M."/>
            <person name="Hildebrand F."/>
            <person name="Pallen M.J."/>
        </authorList>
    </citation>
    <scope>NUCLEOTIDE SEQUENCE [LARGE SCALE GENOMIC DNA]</scope>
    <source>
        <strain evidence="5 6">Sa1BUA2</strain>
    </source>
</reference>
<dbReference type="RefSeq" id="WP_191816471.1">
    <property type="nucleotide sequence ID" value="NZ_JACSPV010000075.1"/>
</dbReference>
<comment type="caution">
    <text evidence="5">The sequence shown here is derived from an EMBL/GenBank/DDBJ whole genome shotgun (WGS) entry which is preliminary data.</text>
</comment>
<name>A0ABR8VSC7_9BACI</name>
<keyword evidence="6" id="KW-1185">Reference proteome</keyword>
<protein>
    <submittedName>
        <fullName evidence="5">NAD(P)H-dependent oxidoreductase</fullName>
    </submittedName>
</protein>
<keyword evidence="2" id="KW-0288">FMN</keyword>
<organism evidence="5 6">
    <name type="scientific">Bacillus norwichensis</name>
    <dbReference type="NCBI Taxonomy" id="2762217"/>
    <lineage>
        <taxon>Bacteria</taxon>
        <taxon>Bacillati</taxon>
        <taxon>Bacillota</taxon>
        <taxon>Bacilli</taxon>
        <taxon>Bacillales</taxon>
        <taxon>Bacillaceae</taxon>
        <taxon>Bacillus</taxon>
    </lineage>
</organism>
<dbReference type="Pfam" id="PF03358">
    <property type="entry name" value="FMN_red"/>
    <property type="match status" value="1"/>
</dbReference>
<dbReference type="PANTHER" id="PTHR43408:SF2">
    <property type="entry name" value="FMN REDUCTASE (NADPH)"/>
    <property type="match status" value="1"/>
</dbReference>
<sequence>MSLRRFHYGFKTSDYLWKSYTTRSLGFRFDCGRKVSITKGAQVQQIAPSLDNSGKFFYWEEESLRLIEQANAILIASPVFRGSIPAILKELLDLLPVGSLRSKPVGLFVVGNAAEHYLGVERHITDILSWFGALYVPATCYFTAPSLNDGIPARNMSQIVQLVDSALVLSQSLPDIQLGPPPLAEVHGR</sequence>
<dbReference type="Proteomes" id="UP000648182">
    <property type="component" value="Unassembled WGS sequence"/>
</dbReference>
<feature type="domain" description="NADPH-dependent FMN reductase-like" evidence="4">
    <location>
        <begin position="64"/>
        <end position="139"/>
    </location>
</feature>
<evidence type="ECO:0000259" key="4">
    <source>
        <dbReference type="Pfam" id="PF03358"/>
    </source>
</evidence>
<dbReference type="InterPro" id="IPR005025">
    <property type="entry name" value="FMN_Rdtase-like_dom"/>
</dbReference>
<dbReference type="Gene3D" id="3.40.50.360">
    <property type="match status" value="1"/>
</dbReference>
<keyword evidence="3" id="KW-0560">Oxidoreductase</keyword>
<dbReference type="InterPro" id="IPR051814">
    <property type="entry name" value="NAD(P)H-dep_FMN_reductase"/>
</dbReference>
<evidence type="ECO:0000313" key="6">
    <source>
        <dbReference type="Proteomes" id="UP000648182"/>
    </source>
</evidence>
<dbReference type="InterPro" id="IPR029039">
    <property type="entry name" value="Flavoprotein-like_sf"/>
</dbReference>
<dbReference type="EMBL" id="JACSPV010000075">
    <property type="protein sequence ID" value="MBD8007653.1"/>
    <property type="molecule type" value="Genomic_DNA"/>
</dbReference>
<proteinExistence type="predicted"/>
<evidence type="ECO:0000256" key="1">
    <source>
        <dbReference type="ARBA" id="ARBA00022630"/>
    </source>
</evidence>
<dbReference type="PANTHER" id="PTHR43408">
    <property type="entry name" value="FMN REDUCTASE (NADPH)"/>
    <property type="match status" value="1"/>
</dbReference>
<evidence type="ECO:0000256" key="3">
    <source>
        <dbReference type="ARBA" id="ARBA00023002"/>
    </source>
</evidence>
<dbReference type="SUPFAM" id="SSF52218">
    <property type="entry name" value="Flavoproteins"/>
    <property type="match status" value="1"/>
</dbReference>